<dbReference type="Gene3D" id="3.40.50.2000">
    <property type="entry name" value="Glycogen Phosphorylase B"/>
    <property type="match status" value="1"/>
</dbReference>
<keyword evidence="5" id="KW-1185">Reference proteome</keyword>
<evidence type="ECO:0000259" key="3">
    <source>
        <dbReference type="PROSITE" id="PS51186"/>
    </source>
</evidence>
<name>A0A6H1U2R0_9CYAN</name>
<evidence type="ECO:0000256" key="1">
    <source>
        <dbReference type="PIRSR" id="PIRSR620023-1"/>
    </source>
</evidence>
<dbReference type="NCBIfam" id="TIGR03590">
    <property type="entry name" value="PseG"/>
    <property type="match status" value="1"/>
</dbReference>
<dbReference type="PANTHER" id="PTHR43415">
    <property type="entry name" value="SPERMIDINE N(1)-ACETYLTRANSFERASE"/>
    <property type="match status" value="1"/>
</dbReference>
<gene>
    <name evidence="4" type="primary">pseG</name>
    <name evidence="4" type="ORF">HCG48_23075</name>
</gene>
<dbReference type="AlphaFoldDB" id="A0A6H1U2R0"/>
<keyword evidence="4" id="KW-0378">Hydrolase</keyword>
<dbReference type="Pfam" id="PF04101">
    <property type="entry name" value="Glyco_tran_28_C"/>
    <property type="match status" value="1"/>
</dbReference>
<dbReference type="Gene3D" id="3.40.630.30">
    <property type="match status" value="1"/>
</dbReference>
<evidence type="ECO:0000313" key="4">
    <source>
        <dbReference type="EMBL" id="QIZ73124.1"/>
    </source>
</evidence>
<organism evidence="4 5">
    <name type="scientific">Oxynema aestuarii AP17</name>
    <dbReference type="NCBI Taxonomy" id="2064643"/>
    <lineage>
        <taxon>Bacteria</taxon>
        <taxon>Bacillati</taxon>
        <taxon>Cyanobacteriota</taxon>
        <taxon>Cyanophyceae</taxon>
        <taxon>Oscillatoriophycideae</taxon>
        <taxon>Oscillatoriales</taxon>
        <taxon>Oscillatoriaceae</taxon>
        <taxon>Oxynema</taxon>
        <taxon>Oxynema aestuarii</taxon>
    </lineage>
</organism>
<dbReference type="GO" id="GO:0016758">
    <property type="term" value="F:hexosyltransferase activity"/>
    <property type="evidence" value="ECO:0007669"/>
    <property type="project" value="InterPro"/>
</dbReference>
<dbReference type="InterPro" id="IPR016181">
    <property type="entry name" value="Acyl_CoA_acyltransferase"/>
</dbReference>
<dbReference type="SUPFAM" id="SSF55729">
    <property type="entry name" value="Acyl-CoA N-acyltransferases (Nat)"/>
    <property type="match status" value="1"/>
</dbReference>
<feature type="binding site" evidence="2">
    <location>
        <position position="162"/>
    </location>
    <ligand>
        <name>substrate</name>
    </ligand>
</feature>
<dbReference type="GO" id="GO:0016787">
    <property type="term" value="F:hydrolase activity"/>
    <property type="evidence" value="ECO:0007669"/>
    <property type="project" value="UniProtKB-KW"/>
</dbReference>
<dbReference type="CDD" id="cd04301">
    <property type="entry name" value="NAT_SF"/>
    <property type="match status" value="1"/>
</dbReference>
<dbReference type="GO" id="GO:0016747">
    <property type="term" value="F:acyltransferase activity, transferring groups other than amino-acyl groups"/>
    <property type="evidence" value="ECO:0007669"/>
    <property type="project" value="InterPro"/>
</dbReference>
<feature type="binding site" evidence="2">
    <location>
        <position position="266"/>
    </location>
    <ligand>
        <name>substrate</name>
    </ligand>
</feature>
<dbReference type="Pfam" id="PF13302">
    <property type="entry name" value="Acetyltransf_3"/>
    <property type="match status" value="1"/>
</dbReference>
<dbReference type="PROSITE" id="PS51186">
    <property type="entry name" value="GNAT"/>
    <property type="match status" value="1"/>
</dbReference>
<sequence>MGNNQSNFKFLIRADASTAIGTGHVMRCLALAQAAKQNGDRPIFVMADCSRAIADRLNAEGMKAIEIEVQPGSVEDCQKTIEIARKLNIKYLVLDGYHFKTKYQKRIAEAQLNFLFLDDYGHSESYYANWILNQNIYANDSFYKQRSPDTQLLLGTRYALLRREFWAWRGWRREIAPIARKILVTLGGGDSDNVTLKVIQALENLDNPDLDVAIVVGGSNPHYSSLEKAARSSTFSIRLLQNVTDMPELMAWADLGISAGGSTCWELAFMGLPSLTVILAENQRAIAETLAKEKIAINLGDYRELDLHTMTQAIADLLGSKTKCAQISQRACQLVDGEGSERVLMVLEGEKIRLRSPQDRDCRLLWQWANDPDVRNTSFSSDPIPWEHHVQWWRSHLKNPNSLIYLALDRDDRAIGSIRYLIVENEAVVSINIDRRFRGLGYGTHLIRLGTQRLFSNTTVPIVHAYIKPTNKPSIKAFSKCYFKFKENISYCGQPALCLSLTRQEYIQEYINNI</sequence>
<feature type="active site" description="Proton acceptor" evidence="1">
    <location>
        <position position="24"/>
    </location>
</feature>
<dbReference type="Gene3D" id="3.40.50.11190">
    <property type="match status" value="1"/>
</dbReference>
<dbReference type="InterPro" id="IPR020023">
    <property type="entry name" value="PseG"/>
</dbReference>
<dbReference type="PANTHER" id="PTHR43415:SF3">
    <property type="entry name" value="GNAT-FAMILY ACETYLTRANSFERASE"/>
    <property type="match status" value="1"/>
</dbReference>
<evidence type="ECO:0000313" key="5">
    <source>
        <dbReference type="Proteomes" id="UP000500857"/>
    </source>
</evidence>
<dbReference type="InterPro" id="IPR007235">
    <property type="entry name" value="Glyco_trans_28_C"/>
</dbReference>
<accession>A0A6H1U2R0</accession>
<dbReference type="InterPro" id="IPR000182">
    <property type="entry name" value="GNAT_dom"/>
</dbReference>
<dbReference type="Proteomes" id="UP000500857">
    <property type="component" value="Chromosome"/>
</dbReference>
<dbReference type="KEGG" id="oxy:HCG48_23075"/>
<evidence type="ECO:0000256" key="2">
    <source>
        <dbReference type="PIRSR" id="PIRSR620023-2"/>
    </source>
</evidence>
<proteinExistence type="predicted"/>
<dbReference type="SUPFAM" id="SSF53756">
    <property type="entry name" value="UDP-Glycosyltransferase/glycogen phosphorylase"/>
    <property type="match status" value="1"/>
</dbReference>
<dbReference type="EMBL" id="CP051167">
    <property type="protein sequence ID" value="QIZ73124.1"/>
    <property type="molecule type" value="Genomic_DNA"/>
</dbReference>
<feature type="domain" description="N-acetyltransferase" evidence="3">
    <location>
        <begin position="352"/>
        <end position="504"/>
    </location>
</feature>
<dbReference type="RefSeq" id="WP_168571270.1">
    <property type="nucleotide sequence ID" value="NZ_CP051167.1"/>
</dbReference>
<dbReference type="EC" id="3.6.1.57" evidence="4"/>
<reference evidence="4 5" key="1">
    <citation type="submission" date="2020-04" db="EMBL/GenBank/DDBJ databases">
        <authorList>
            <person name="Basu S."/>
            <person name="Maruthanayagam V."/>
            <person name="Chakraborty S."/>
            <person name="Pramanik A."/>
            <person name="Mukherjee J."/>
            <person name="Brink B."/>
        </authorList>
    </citation>
    <scope>NUCLEOTIDE SEQUENCE [LARGE SCALE GENOMIC DNA]</scope>
    <source>
        <strain evidence="4 5">AP17</strain>
    </source>
</reference>
<protein>
    <submittedName>
        <fullName evidence="4">UDP-2,4-diacetamido-2,4, 6-trideoxy-beta-L-altropyranose hydrolase</fullName>
        <ecNumber evidence="4">3.6.1.57</ecNumber>
    </submittedName>
</protein>